<dbReference type="Proteomes" id="UP000006702">
    <property type="component" value="Unassembled WGS sequence"/>
</dbReference>
<gene>
    <name evidence="1" type="ORF">NFIA_059820</name>
</gene>
<dbReference type="AlphaFoldDB" id="A1DPA6"/>
<evidence type="ECO:0000313" key="1">
    <source>
        <dbReference type="EMBL" id="EAW16627.1"/>
    </source>
</evidence>
<dbReference type="HOGENOM" id="CLU_1949394_0_0_1"/>
<dbReference type="OrthoDB" id="2103397at2759"/>
<sequence length="129" mass="13980">METRLKVTLSREDEDLVITGDADYSFWYGNPSDISTNLVVCEAKFRELINLLMKIPMGFAQKRQRTGLDIGILVIPGPGEIGTTTTTQAAVLVTTITIDVAVKRPVAIGILTRQTAKTSQTEAAGALRT</sequence>
<proteinExistence type="predicted"/>
<dbReference type="RefSeq" id="XP_001258524.1">
    <property type="nucleotide sequence ID" value="XM_001258523.1"/>
</dbReference>
<reference evidence="2" key="1">
    <citation type="journal article" date="2008" name="PLoS Genet.">
        <title>Genomic islands in the pathogenic filamentous fungus Aspergillus fumigatus.</title>
        <authorList>
            <person name="Fedorova N.D."/>
            <person name="Khaldi N."/>
            <person name="Joardar V.S."/>
            <person name="Maiti R."/>
            <person name="Amedeo P."/>
            <person name="Anderson M.J."/>
            <person name="Crabtree J."/>
            <person name="Silva J.C."/>
            <person name="Badger J.H."/>
            <person name="Albarraq A."/>
            <person name="Angiuoli S."/>
            <person name="Bussey H."/>
            <person name="Bowyer P."/>
            <person name="Cotty P.J."/>
            <person name="Dyer P.S."/>
            <person name="Egan A."/>
            <person name="Galens K."/>
            <person name="Fraser-Liggett C.M."/>
            <person name="Haas B.J."/>
            <person name="Inman J.M."/>
            <person name="Kent R."/>
            <person name="Lemieux S."/>
            <person name="Malavazi I."/>
            <person name="Orvis J."/>
            <person name="Roemer T."/>
            <person name="Ronning C.M."/>
            <person name="Sundaram J.P."/>
            <person name="Sutton G."/>
            <person name="Turner G."/>
            <person name="Venter J.C."/>
            <person name="White O.R."/>
            <person name="Whitty B.R."/>
            <person name="Youngman P."/>
            <person name="Wolfe K.H."/>
            <person name="Goldman G.H."/>
            <person name="Wortman J.R."/>
            <person name="Jiang B."/>
            <person name="Denning D.W."/>
            <person name="Nierman W.C."/>
        </authorList>
    </citation>
    <scope>NUCLEOTIDE SEQUENCE [LARGE SCALE GENOMIC DNA]</scope>
    <source>
        <strain evidence="2">ATCC 1020 / DSM 3700 / CBS 544.65 / FGSC A1164 / JCM 1740 / NRRL 181 / WB 181</strain>
    </source>
</reference>
<organism evidence="1 2">
    <name type="scientific">Neosartorya fischeri (strain ATCC 1020 / DSM 3700 / CBS 544.65 / FGSC A1164 / JCM 1740 / NRRL 181 / WB 181)</name>
    <name type="common">Aspergillus fischerianus</name>
    <dbReference type="NCBI Taxonomy" id="331117"/>
    <lineage>
        <taxon>Eukaryota</taxon>
        <taxon>Fungi</taxon>
        <taxon>Dikarya</taxon>
        <taxon>Ascomycota</taxon>
        <taxon>Pezizomycotina</taxon>
        <taxon>Eurotiomycetes</taxon>
        <taxon>Eurotiomycetidae</taxon>
        <taxon>Eurotiales</taxon>
        <taxon>Aspergillaceae</taxon>
        <taxon>Aspergillus</taxon>
        <taxon>Aspergillus subgen. Fumigati</taxon>
    </lineage>
</organism>
<dbReference type="KEGG" id="nfi:NFIA_059820"/>
<dbReference type="GeneID" id="4585040"/>
<keyword evidence="2" id="KW-1185">Reference proteome</keyword>
<accession>A1DPA6</accession>
<dbReference type="EMBL" id="DS027698">
    <property type="protein sequence ID" value="EAW16627.1"/>
    <property type="molecule type" value="Genomic_DNA"/>
</dbReference>
<dbReference type="VEuPathDB" id="FungiDB:NFIA_059820"/>
<name>A1DPA6_NEOFI</name>
<evidence type="ECO:0000313" key="2">
    <source>
        <dbReference type="Proteomes" id="UP000006702"/>
    </source>
</evidence>
<protein>
    <submittedName>
        <fullName evidence="1">Uncharacterized protein</fullName>
    </submittedName>
</protein>